<comment type="caution">
    <text evidence="2">The sequence shown here is derived from an EMBL/GenBank/DDBJ whole genome shotgun (WGS) entry which is preliminary data.</text>
</comment>
<evidence type="ECO:0000256" key="1">
    <source>
        <dbReference type="SAM" id="MobiDB-lite"/>
    </source>
</evidence>
<dbReference type="Proteomes" id="UP000828390">
    <property type="component" value="Unassembled WGS sequence"/>
</dbReference>
<sequence>MRQRHAYTRINKDQHGITPTMPDIHDNDTEKRSKLCFSQKSIAQFFSCYKSN</sequence>
<organism evidence="2 3">
    <name type="scientific">Dreissena polymorpha</name>
    <name type="common">Zebra mussel</name>
    <name type="synonym">Mytilus polymorpha</name>
    <dbReference type="NCBI Taxonomy" id="45954"/>
    <lineage>
        <taxon>Eukaryota</taxon>
        <taxon>Metazoa</taxon>
        <taxon>Spiralia</taxon>
        <taxon>Lophotrochozoa</taxon>
        <taxon>Mollusca</taxon>
        <taxon>Bivalvia</taxon>
        <taxon>Autobranchia</taxon>
        <taxon>Heteroconchia</taxon>
        <taxon>Euheterodonta</taxon>
        <taxon>Imparidentia</taxon>
        <taxon>Neoheterodontei</taxon>
        <taxon>Myida</taxon>
        <taxon>Dreissenoidea</taxon>
        <taxon>Dreissenidae</taxon>
        <taxon>Dreissena</taxon>
    </lineage>
</organism>
<dbReference type="AlphaFoldDB" id="A0A9D3Y1X8"/>
<keyword evidence="3" id="KW-1185">Reference proteome</keyword>
<feature type="region of interest" description="Disordered" evidence="1">
    <location>
        <begin position="1"/>
        <end position="25"/>
    </location>
</feature>
<accession>A0A9D3Y1X8</accession>
<dbReference type="EMBL" id="JAIWYP010000025">
    <property type="protein sequence ID" value="KAH3692167.1"/>
    <property type="molecule type" value="Genomic_DNA"/>
</dbReference>
<proteinExistence type="predicted"/>
<gene>
    <name evidence="2" type="ORF">DPMN_193979</name>
</gene>
<name>A0A9D3Y1X8_DREPO</name>
<protein>
    <submittedName>
        <fullName evidence="2">Uncharacterized protein</fullName>
    </submittedName>
</protein>
<evidence type="ECO:0000313" key="3">
    <source>
        <dbReference type="Proteomes" id="UP000828390"/>
    </source>
</evidence>
<reference evidence="2" key="2">
    <citation type="submission" date="2020-11" db="EMBL/GenBank/DDBJ databases">
        <authorList>
            <person name="McCartney M.A."/>
            <person name="Auch B."/>
            <person name="Kono T."/>
            <person name="Mallez S."/>
            <person name="Becker A."/>
            <person name="Gohl D.M."/>
            <person name="Silverstein K.A.T."/>
            <person name="Koren S."/>
            <person name="Bechman K.B."/>
            <person name="Herman A."/>
            <person name="Abrahante J.E."/>
            <person name="Garbe J."/>
        </authorList>
    </citation>
    <scope>NUCLEOTIDE SEQUENCE</scope>
    <source>
        <strain evidence="2">Duluth1</strain>
        <tissue evidence="2">Whole animal</tissue>
    </source>
</reference>
<reference evidence="2" key="1">
    <citation type="journal article" date="2019" name="bioRxiv">
        <title>The Genome of the Zebra Mussel, Dreissena polymorpha: A Resource for Invasive Species Research.</title>
        <authorList>
            <person name="McCartney M.A."/>
            <person name="Auch B."/>
            <person name="Kono T."/>
            <person name="Mallez S."/>
            <person name="Zhang Y."/>
            <person name="Obille A."/>
            <person name="Becker A."/>
            <person name="Abrahante J.E."/>
            <person name="Garbe J."/>
            <person name="Badalamenti J.P."/>
            <person name="Herman A."/>
            <person name="Mangelson H."/>
            <person name="Liachko I."/>
            <person name="Sullivan S."/>
            <person name="Sone E.D."/>
            <person name="Koren S."/>
            <person name="Silverstein K.A.T."/>
            <person name="Beckman K.B."/>
            <person name="Gohl D.M."/>
        </authorList>
    </citation>
    <scope>NUCLEOTIDE SEQUENCE</scope>
    <source>
        <strain evidence="2">Duluth1</strain>
        <tissue evidence="2">Whole animal</tissue>
    </source>
</reference>
<evidence type="ECO:0000313" key="2">
    <source>
        <dbReference type="EMBL" id="KAH3692167.1"/>
    </source>
</evidence>